<protein>
    <submittedName>
        <fullName evidence="1">Uncharacterized protein</fullName>
    </submittedName>
</protein>
<gene>
    <name evidence="1" type="ORF">F2P81_004187</name>
</gene>
<reference evidence="1 2" key="1">
    <citation type="submission" date="2019-06" db="EMBL/GenBank/DDBJ databases">
        <title>Draft genomes of female and male turbot (Scophthalmus maximus).</title>
        <authorList>
            <person name="Xu H."/>
            <person name="Xu X.-W."/>
            <person name="Shao C."/>
            <person name="Chen S."/>
        </authorList>
    </citation>
    <scope>NUCLEOTIDE SEQUENCE [LARGE SCALE GENOMIC DNA]</scope>
    <source>
        <strain evidence="1">Ysfricsl-2016a</strain>
        <tissue evidence="1">Blood</tissue>
    </source>
</reference>
<evidence type="ECO:0000313" key="1">
    <source>
        <dbReference type="EMBL" id="KAF0042850.1"/>
    </source>
</evidence>
<proteinExistence type="predicted"/>
<dbReference type="EMBL" id="VEVO01000004">
    <property type="protein sequence ID" value="KAF0042850.1"/>
    <property type="molecule type" value="Genomic_DNA"/>
</dbReference>
<dbReference type="AlphaFoldDB" id="A0A6A4TGF7"/>
<sequence length="281" mass="31754">MDQNTKTKENNIDLTELMSIIARISQVSWTIQMQAYREHCGNDRCHYESDCRAADNTTRRVALLYFMTLMVDVIPGCPYNSDVYFAHFPRYLLLTGRNITIDSRDVAHDWSDGTVPWLTGPVGVVKPRSAFRAAAATSADDGAAARVSLPTHSSRARRAAAMRRTSGTTETACTRRRTVNDTATGECSRVQLNCRVNHNGPSITTPKAPKNQTWECFFKASDLKSTPRRKLCGGRFSPARVETFGHDAMSPKANRQLDFPWRQRHRQENGRMRTGKHERVF</sequence>
<organism evidence="1 2">
    <name type="scientific">Scophthalmus maximus</name>
    <name type="common">Turbot</name>
    <name type="synonym">Psetta maxima</name>
    <dbReference type="NCBI Taxonomy" id="52904"/>
    <lineage>
        <taxon>Eukaryota</taxon>
        <taxon>Metazoa</taxon>
        <taxon>Chordata</taxon>
        <taxon>Craniata</taxon>
        <taxon>Vertebrata</taxon>
        <taxon>Euteleostomi</taxon>
        <taxon>Actinopterygii</taxon>
        <taxon>Neopterygii</taxon>
        <taxon>Teleostei</taxon>
        <taxon>Neoteleostei</taxon>
        <taxon>Acanthomorphata</taxon>
        <taxon>Carangaria</taxon>
        <taxon>Pleuronectiformes</taxon>
        <taxon>Pleuronectoidei</taxon>
        <taxon>Scophthalmidae</taxon>
        <taxon>Scophthalmus</taxon>
    </lineage>
</organism>
<name>A0A6A4TGF7_SCOMX</name>
<evidence type="ECO:0000313" key="2">
    <source>
        <dbReference type="Proteomes" id="UP000438429"/>
    </source>
</evidence>
<accession>A0A6A4TGF7</accession>
<comment type="caution">
    <text evidence="1">The sequence shown here is derived from an EMBL/GenBank/DDBJ whole genome shotgun (WGS) entry which is preliminary data.</text>
</comment>
<dbReference type="Proteomes" id="UP000438429">
    <property type="component" value="Unassembled WGS sequence"/>
</dbReference>